<comment type="caution">
    <text evidence="2">The sequence shown here is derived from an EMBL/GenBank/DDBJ whole genome shotgun (WGS) entry which is preliminary data.</text>
</comment>
<accession>A0ABN0WYD2</accession>
<gene>
    <name evidence="2" type="ORF">GCM10010319_28710</name>
</gene>
<protein>
    <submittedName>
        <fullName evidence="2">Uncharacterized protein</fullName>
    </submittedName>
</protein>
<organism evidence="2 3">
    <name type="scientific">Streptomyces blastmyceticus</name>
    <dbReference type="NCBI Taxonomy" id="68180"/>
    <lineage>
        <taxon>Bacteria</taxon>
        <taxon>Bacillati</taxon>
        <taxon>Actinomycetota</taxon>
        <taxon>Actinomycetes</taxon>
        <taxon>Kitasatosporales</taxon>
        <taxon>Streptomycetaceae</taxon>
        <taxon>Streptomyces</taxon>
    </lineage>
</organism>
<name>A0ABN0WYD2_9ACTN</name>
<sequence length="64" mass="6562">MQLHPTRKGPAGNGSPSRATRGAARGPLRREHKKIALDPAESSAIDDSPKSVGKEPVGAGPPVV</sequence>
<reference evidence="2 3" key="1">
    <citation type="journal article" date="2019" name="Int. J. Syst. Evol. Microbiol.">
        <title>The Global Catalogue of Microorganisms (GCM) 10K type strain sequencing project: providing services to taxonomists for standard genome sequencing and annotation.</title>
        <authorList>
            <consortium name="The Broad Institute Genomics Platform"/>
            <consortium name="The Broad Institute Genome Sequencing Center for Infectious Disease"/>
            <person name="Wu L."/>
            <person name="Ma J."/>
        </authorList>
    </citation>
    <scope>NUCLEOTIDE SEQUENCE [LARGE SCALE GENOMIC DNA]</scope>
    <source>
        <strain evidence="2 3">JCM 4565</strain>
    </source>
</reference>
<evidence type="ECO:0000313" key="2">
    <source>
        <dbReference type="EMBL" id="GAA0350136.1"/>
    </source>
</evidence>
<proteinExistence type="predicted"/>
<evidence type="ECO:0000313" key="3">
    <source>
        <dbReference type="Proteomes" id="UP001500063"/>
    </source>
</evidence>
<keyword evidence="3" id="KW-1185">Reference proteome</keyword>
<dbReference type="EMBL" id="BAAABW010000016">
    <property type="protein sequence ID" value="GAA0350136.1"/>
    <property type="molecule type" value="Genomic_DNA"/>
</dbReference>
<evidence type="ECO:0000256" key="1">
    <source>
        <dbReference type="SAM" id="MobiDB-lite"/>
    </source>
</evidence>
<feature type="region of interest" description="Disordered" evidence="1">
    <location>
        <begin position="1"/>
        <end position="64"/>
    </location>
</feature>
<dbReference type="Proteomes" id="UP001500063">
    <property type="component" value="Unassembled WGS sequence"/>
</dbReference>